<dbReference type="Proteomes" id="UP001172743">
    <property type="component" value="Unassembled WGS sequence"/>
</dbReference>
<evidence type="ECO:0000313" key="4">
    <source>
        <dbReference type="EMBL" id="MDN4492017.1"/>
    </source>
</evidence>
<gene>
    <name evidence="4" type="ORF">QYB95_00575</name>
</gene>
<feature type="domain" description="DUF1541" evidence="3">
    <location>
        <begin position="146"/>
        <end position="194"/>
    </location>
</feature>
<evidence type="ECO:0000256" key="2">
    <source>
        <dbReference type="SAM" id="SignalP"/>
    </source>
</evidence>
<evidence type="ECO:0000256" key="1">
    <source>
        <dbReference type="SAM" id="MobiDB-lite"/>
    </source>
</evidence>
<feature type="compositionally biased region" description="Acidic residues" evidence="1">
    <location>
        <begin position="199"/>
        <end position="220"/>
    </location>
</feature>
<feature type="chain" id="PRO_5046470045" evidence="2">
    <location>
        <begin position="21"/>
        <end position="220"/>
    </location>
</feature>
<feature type="compositionally biased region" description="Polar residues" evidence="1">
    <location>
        <begin position="38"/>
        <end position="47"/>
    </location>
</feature>
<comment type="caution">
    <text evidence="4">The sequence shown here is derived from an EMBL/GenBank/DDBJ whole genome shotgun (WGS) entry which is preliminary data.</text>
</comment>
<feature type="domain" description="DUF1541" evidence="3">
    <location>
        <begin position="82"/>
        <end position="133"/>
    </location>
</feature>
<reference evidence="4" key="1">
    <citation type="submission" date="2023-07" db="EMBL/GenBank/DDBJ databases">
        <title>Ureibacillus sp. isolated from freshwater well.</title>
        <authorList>
            <person name="Kirdat K."/>
            <person name="Bhatt A."/>
            <person name="Teware R."/>
            <person name="Bhavsar Y."/>
            <person name="Yadav A."/>
        </authorList>
    </citation>
    <scope>NUCLEOTIDE SEQUENCE</scope>
    <source>
        <strain evidence="4">BA0131</strain>
    </source>
</reference>
<feature type="signal peptide" evidence="2">
    <location>
        <begin position="1"/>
        <end position="20"/>
    </location>
</feature>
<dbReference type="Gene3D" id="2.30.30.1210">
    <property type="entry name" value="Domain of unknown function DUF1541"/>
    <property type="match status" value="1"/>
</dbReference>
<protein>
    <submittedName>
        <fullName evidence="4">DUF1541 domain-containing protein</fullName>
    </submittedName>
</protein>
<accession>A0ABT8GKS2</accession>
<dbReference type="Pfam" id="PF07563">
    <property type="entry name" value="DUF1541"/>
    <property type="match status" value="2"/>
</dbReference>
<keyword evidence="5" id="KW-1185">Reference proteome</keyword>
<proteinExistence type="predicted"/>
<name>A0ABT8GKS2_9BACL</name>
<evidence type="ECO:0000313" key="5">
    <source>
        <dbReference type="Proteomes" id="UP001172743"/>
    </source>
</evidence>
<dbReference type="EMBL" id="JAUHTQ010000001">
    <property type="protein sequence ID" value="MDN4492017.1"/>
    <property type="molecule type" value="Genomic_DNA"/>
</dbReference>
<feature type="region of interest" description="Disordered" evidence="1">
    <location>
        <begin position="198"/>
        <end position="220"/>
    </location>
</feature>
<keyword evidence="2" id="KW-0732">Signal</keyword>
<dbReference type="InterPro" id="IPR011438">
    <property type="entry name" value="DUF1541"/>
</dbReference>
<evidence type="ECO:0000259" key="3">
    <source>
        <dbReference type="Pfam" id="PF07563"/>
    </source>
</evidence>
<sequence>MDSKLLLVTMTLLSVLLLSACGWGDSDNDEPTEAGADVTNNLNGTDKQVNEEETEPANEHAGHSEGVMPEGLKESENPKFPVGSRVVVNASHTDGMEGAMATVKGAYDTTVYSVSYTPTNGDPFEENHKWFVEGEISGVDDGEIGVGSDVIINIEHQDGMQGAEGSVDTVEDTTVYVVDYTNSLGETVTNHLWLKESELQTEEESNYDSDWDGDTGSDTQ</sequence>
<feature type="region of interest" description="Disordered" evidence="1">
    <location>
        <begin position="28"/>
        <end position="80"/>
    </location>
</feature>
<organism evidence="4 5">
    <name type="scientific">Ureibacillus aquaedulcis</name>
    <dbReference type="NCBI Taxonomy" id="3058421"/>
    <lineage>
        <taxon>Bacteria</taxon>
        <taxon>Bacillati</taxon>
        <taxon>Bacillota</taxon>
        <taxon>Bacilli</taxon>
        <taxon>Bacillales</taxon>
        <taxon>Caryophanaceae</taxon>
        <taxon>Ureibacillus</taxon>
    </lineage>
</organism>
<dbReference type="PROSITE" id="PS51257">
    <property type="entry name" value="PROKAR_LIPOPROTEIN"/>
    <property type="match status" value="1"/>
</dbReference>
<dbReference type="RefSeq" id="WP_301136127.1">
    <property type="nucleotide sequence ID" value="NZ_JAUHTQ010000001.1"/>
</dbReference>